<dbReference type="GO" id="GO:0003676">
    <property type="term" value="F:nucleic acid binding"/>
    <property type="evidence" value="ECO:0007669"/>
    <property type="project" value="InterPro"/>
</dbReference>
<accession>A0A420JCG4</accession>
<organism evidence="1 2">
    <name type="scientific">Golovinomyces cichoracearum</name>
    <dbReference type="NCBI Taxonomy" id="62708"/>
    <lineage>
        <taxon>Eukaryota</taxon>
        <taxon>Fungi</taxon>
        <taxon>Dikarya</taxon>
        <taxon>Ascomycota</taxon>
        <taxon>Pezizomycotina</taxon>
        <taxon>Leotiomycetes</taxon>
        <taxon>Erysiphales</taxon>
        <taxon>Erysiphaceae</taxon>
        <taxon>Golovinomyces</taxon>
    </lineage>
</organism>
<protein>
    <submittedName>
        <fullName evidence="1">Uncharacterized protein</fullName>
    </submittedName>
</protein>
<dbReference type="Proteomes" id="UP000285326">
    <property type="component" value="Unassembled WGS sequence"/>
</dbReference>
<dbReference type="EMBL" id="MCBS01007368">
    <property type="protein sequence ID" value="RKF95957.1"/>
    <property type="molecule type" value="Genomic_DNA"/>
</dbReference>
<evidence type="ECO:0000313" key="1">
    <source>
        <dbReference type="EMBL" id="RKF95957.1"/>
    </source>
</evidence>
<comment type="caution">
    <text evidence="1">The sequence shown here is derived from an EMBL/GenBank/DDBJ whole genome shotgun (WGS) entry which is preliminary data.</text>
</comment>
<name>A0A420JCG4_9PEZI</name>
<dbReference type="AlphaFoldDB" id="A0A420JCG4"/>
<sequence length="95" mass="11139">MDQTLHYPNIFNRNSTSTLNIEPAISAPGEFHPYILSNEMQEFRYDPQRIALTDLREIIRAAWDEVPDEFITKLYDSWWDRCKAVIDAEGGVTKY</sequence>
<dbReference type="InterPro" id="IPR036397">
    <property type="entry name" value="RNaseH_sf"/>
</dbReference>
<proteinExistence type="predicted"/>
<evidence type="ECO:0000313" key="2">
    <source>
        <dbReference type="Proteomes" id="UP000285326"/>
    </source>
</evidence>
<dbReference type="Gene3D" id="3.30.420.10">
    <property type="entry name" value="Ribonuclease H-like superfamily/Ribonuclease H"/>
    <property type="match status" value="1"/>
</dbReference>
<gene>
    <name evidence="1" type="ORF">GcM1_073001</name>
</gene>
<reference evidence="1 2" key="1">
    <citation type="journal article" date="2018" name="BMC Genomics">
        <title>Comparative genome analyses reveal sequence features reflecting distinct modes of host-adaptation between dicot and monocot powdery mildew.</title>
        <authorList>
            <person name="Wu Y."/>
            <person name="Ma X."/>
            <person name="Pan Z."/>
            <person name="Kale S.D."/>
            <person name="Song Y."/>
            <person name="King H."/>
            <person name="Zhang Q."/>
            <person name="Presley C."/>
            <person name="Deng X."/>
            <person name="Wei C.I."/>
            <person name="Xiao S."/>
        </authorList>
    </citation>
    <scope>NUCLEOTIDE SEQUENCE [LARGE SCALE GENOMIC DNA]</scope>
    <source>
        <strain evidence="1">UMSG1</strain>
    </source>
</reference>